<evidence type="ECO:0000313" key="5">
    <source>
        <dbReference type="EMBL" id="SNR81468.1"/>
    </source>
</evidence>
<dbReference type="PANTHER" id="PTHR43280">
    <property type="entry name" value="ARAC-FAMILY TRANSCRIPTIONAL REGULATOR"/>
    <property type="match status" value="1"/>
</dbReference>
<keyword evidence="2" id="KW-0238">DNA-binding</keyword>
<dbReference type="InterPro" id="IPR037923">
    <property type="entry name" value="HTH-like"/>
</dbReference>
<dbReference type="SUPFAM" id="SSF46689">
    <property type="entry name" value="Homeodomain-like"/>
    <property type="match status" value="1"/>
</dbReference>
<dbReference type="GO" id="GO:0003700">
    <property type="term" value="F:DNA-binding transcription factor activity"/>
    <property type="evidence" value="ECO:0007669"/>
    <property type="project" value="InterPro"/>
</dbReference>
<dbReference type="InterPro" id="IPR009057">
    <property type="entry name" value="Homeodomain-like_sf"/>
</dbReference>
<dbReference type="SMART" id="SM00342">
    <property type="entry name" value="HTH_ARAC"/>
    <property type="match status" value="1"/>
</dbReference>
<evidence type="ECO:0000313" key="6">
    <source>
        <dbReference type="Proteomes" id="UP000198310"/>
    </source>
</evidence>
<dbReference type="PROSITE" id="PS01124">
    <property type="entry name" value="HTH_ARAC_FAMILY_2"/>
    <property type="match status" value="1"/>
</dbReference>
<organism evidence="5 6">
    <name type="scientific">Hymenobacter mucosus</name>
    <dbReference type="NCBI Taxonomy" id="1411120"/>
    <lineage>
        <taxon>Bacteria</taxon>
        <taxon>Pseudomonadati</taxon>
        <taxon>Bacteroidota</taxon>
        <taxon>Cytophagia</taxon>
        <taxon>Cytophagales</taxon>
        <taxon>Hymenobacteraceae</taxon>
        <taxon>Hymenobacter</taxon>
    </lineage>
</organism>
<dbReference type="InterPro" id="IPR003313">
    <property type="entry name" value="AraC-bd"/>
</dbReference>
<dbReference type="Pfam" id="PF12833">
    <property type="entry name" value="HTH_18"/>
    <property type="match status" value="1"/>
</dbReference>
<dbReference type="PANTHER" id="PTHR43280:SF32">
    <property type="entry name" value="TRANSCRIPTIONAL REGULATORY PROTEIN"/>
    <property type="match status" value="1"/>
</dbReference>
<name>A0A238ZEN7_9BACT</name>
<sequence>MENSAIPTFTFNDYPHTLEPTPQVSATEALEQLVVHRREDKFATCRQHIERHRRHFYKLSFFDEGGGFFYLNDEVIEVAPQSVLLVKPGVALSWRLHDGAQTGLYSFFSTDFYNAGLLPTYQLNSVLPTDVAYIYHPCSADEYAQIRQTGEQFLTQQHQLEKAQHYLRLLLADIRCWGTAPLAPSSATPATPPVVSAFLQLVETRLATGQESVLLLESYADDLCLDAKYLSALCRQATGQSAAAILREKVLTEAKVLLTGTHLSVGEIAHRLGFYDPAHFSRWFKQLAEQAPSAYRQQFAAYK</sequence>
<dbReference type="RefSeq" id="WP_143437170.1">
    <property type="nucleotide sequence ID" value="NZ_FZNS01000007.1"/>
</dbReference>
<dbReference type="Gene3D" id="1.10.10.60">
    <property type="entry name" value="Homeodomain-like"/>
    <property type="match status" value="1"/>
</dbReference>
<protein>
    <submittedName>
        <fullName evidence="5">Helix-turn-helix domain-containing protein</fullName>
    </submittedName>
</protein>
<dbReference type="InterPro" id="IPR018060">
    <property type="entry name" value="HTH_AraC"/>
</dbReference>
<evidence type="ECO:0000259" key="4">
    <source>
        <dbReference type="PROSITE" id="PS01124"/>
    </source>
</evidence>
<proteinExistence type="predicted"/>
<keyword evidence="3" id="KW-0804">Transcription</keyword>
<keyword evidence="6" id="KW-1185">Reference proteome</keyword>
<dbReference type="EMBL" id="FZNS01000007">
    <property type="protein sequence ID" value="SNR81468.1"/>
    <property type="molecule type" value="Genomic_DNA"/>
</dbReference>
<evidence type="ECO:0000256" key="3">
    <source>
        <dbReference type="ARBA" id="ARBA00023163"/>
    </source>
</evidence>
<dbReference type="Proteomes" id="UP000198310">
    <property type="component" value="Unassembled WGS sequence"/>
</dbReference>
<dbReference type="Pfam" id="PF02311">
    <property type="entry name" value="AraC_binding"/>
    <property type="match status" value="1"/>
</dbReference>
<feature type="domain" description="HTH araC/xylS-type" evidence="4">
    <location>
        <begin position="196"/>
        <end position="298"/>
    </location>
</feature>
<dbReference type="AlphaFoldDB" id="A0A238ZEN7"/>
<evidence type="ECO:0000256" key="2">
    <source>
        <dbReference type="ARBA" id="ARBA00023125"/>
    </source>
</evidence>
<gene>
    <name evidence="5" type="ORF">SAMN06269173_107139</name>
</gene>
<dbReference type="GO" id="GO:0043565">
    <property type="term" value="F:sequence-specific DNA binding"/>
    <property type="evidence" value="ECO:0007669"/>
    <property type="project" value="InterPro"/>
</dbReference>
<accession>A0A238ZEN7</accession>
<evidence type="ECO:0000256" key="1">
    <source>
        <dbReference type="ARBA" id="ARBA00023015"/>
    </source>
</evidence>
<reference evidence="6" key="1">
    <citation type="submission" date="2017-06" db="EMBL/GenBank/DDBJ databases">
        <authorList>
            <person name="Varghese N."/>
            <person name="Submissions S."/>
        </authorList>
    </citation>
    <scope>NUCLEOTIDE SEQUENCE [LARGE SCALE GENOMIC DNA]</scope>
    <source>
        <strain evidence="6">DSM 28041</strain>
    </source>
</reference>
<keyword evidence="1" id="KW-0805">Transcription regulation</keyword>
<dbReference type="SUPFAM" id="SSF51215">
    <property type="entry name" value="Regulatory protein AraC"/>
    <property type="match status" value="1"/>
</dbReference>